<dbReference type="PANTHER" id="PTHR33065:SF184">
    <property type="entry name" value="DUF6598 DOMAIN-CONTAINING PROTEIN"/>
    <property type="match status" value="1"/>
</dbReference>
<dbReference type="EnsemblPlants" id="PNT62235">
    <property type="protein sequence ID" value="PNT62235"/>
    <property type="gene ID" value="BRADI_5g27505v3"/>
</dbReference>
<dbReference type="Proteomes" id="UP000008810">
    <property type="component" value="Chromosome 5"/>
</dbReference>
<dbReference type="Gramene" id="PNT62235">
    <property type="protein sequence ID" value="PNT62235"/>
    <property type="gene ID" value="BRADI_5g27505v3"/>
</dbReference>
<evidence type="ECO:0000256" key="1">
    <source>
        <dbReference type="SAM" id="MobiDB-lite"/>
    </source>
</evidence>
<reference evidence="3 4" key="1">
    <citation type="journal article" date="2010" name="Nature">
        <title>Genome sequencing and analysis of the model grass Brachypodium distachyon.</title>
        <authorList>
            <consortium name="International Brachypodium Initiative"/>
        </authorList>
    </citation>
    <scope>NUCLEOTIDE SEQUENCE [LARGE SCALE GENOMIC DNA]</scope>
    <source>
        <strain evidence="3 4">Bd21</strain>
    </source>
</reference>
<reference evidence="3" key="2">
    <citation type="submission" date="2017-06" db="EMBL/GenBank/DDBJ databases">
        <title>WGS assembly of Brachypodium distachyon.</title>
        <authorList>
            <consortium name="The International Brachypodium Initiative"/>
            <person name="Lucas S."/>
            <person name="Harmon-Smith M."/>
            <person name="Lail K."/>
            <person name="Tice H."/>
            <person name="Grimwood J."/>
            <person name="Bruce D."/>
            <person name="Barry K."/>
            <person name="Shu S."/>
            <person name="Lindquist E."/>
            <person name="Wang M."/>
            <person name="Pitluck S."/>
            <person name="Vogel J.P."/>
            <person name="Garvin D.F."/>
            <person name="Mockler T.C."/>
            <person name="Schmutz J."/>
            <person name="Rokhsar D."/>
            <person name="Bevan M.W."/>
        </authorList>
    </citation>
    <scope>NUCLEOTIDE SEQUENCE</scope>
    <source>
        <strain evidence="3">Bd21</strain>
    </source>
</reference>
<feature type="region of interest" description="Disordered" evidence="1">
    <location>
        <begin position="40"/>
        <end position="62"/>
    </location>
</feature>
<dbReference type="EMBL" id="CM000884">
    <property type="protein sequence ID" value="PNT62235.1"/>
    <property type="molecule type" value="Genomic_DNA"/>
</dbReference>
<evidence type="ECO:0000313" key="5">
    <source>
        <dbReference type="Proteomes" id="UP000008810"/>
    </source>
</evidence>
<evidence type="ECO:0000313" key="4">
    <source>
        <dbReference type="EnsemblPlants" id="PNT62235"/>
    </source>
</evidence>
<keyword evidence="5" id="KW-1185">Reference proteome</keyword>
<sequence>MEQSGNPKRRSTWRGWLGQSWSRTRRARGRRCRSRTLRARGRRCGSRTIRGRGGSTSRPTRHIEPSLSMEKTNPSAAHMKAFLAELNDLASLLTGNTKLAAALFDVREEDDDKTPPISELFSHLQQYLSEYRSKFLQLTSGSRVDFSLYQDSEDEVDWEHLVATYWREFIRYRHDKDSAAHLELEEEIESVKKAKEQIFLEEQRFVNYSTGKESVCHGNNFKSGTMLSPMLFTHCTPGLPIDHLGATTGTSLQVFSFKISEIKCDLEWPLLVYGVVNARDSVDCNRNILFYRTNMNCQLLTRDEAVSGNSSYKPA</sequence>
<dbReference type="AlphaFoldDB" id="A0A2K2CJQ1"/>
<feature type="domain" description="DUF6598" evidence="2">
    <location>
        <begin position="251"/>
        <end position="303"/>
    </location>
</feature>
<dbReference type="Pfam" id="PF20241">
    <property type="entry name" value="DUF6598"/>
    <property type="match status" value="1"/>
</dbReference>
<protein>
    <recommendedName>
        <fullName evidence="2">DUF6598 domain-containing protein</fullName>
    </recommendedName>
</protein>
<evidence type="ECO:0000259" key="2">
    <source>
        <dbReference type="Pfam" id="PF20241"/>
    </source>
</evidence>
<dbReference type="InterPro" id="IPR046533">
    <property type="entry name" value="DUF6598"/>
</dbReference>
<reference evidence="4" key="3">
    <citation type="submission" date="2018-08" db="UniProtKB">
        <authorList>
            <consortium name="EnsemblPlants"/>
        </authorList>
    </citation>
    <scope>IDENTIFICATION</scope>
    <source>
        <strain evidence="4">cv. Bd21</strain>
    </source>
</reference>
<gene>
    <name evidence="3" type="ORF">BRADI_5g27505v3</name>
</gene>
<accession>A0A2K2CJQ1</accession>
<name>A0A2K2CJQ1_BRADI</name>
<proteinExistence type="predicted"/>
<dbReference type="InParanoid" id="A0A2K2CJQ1"/>
<dbReference type="PANTHER" id="PTHR33065">
    <property type="entry name" value="OS07G0486400 PROTEIN"/>
    <property type="match status" value="1"/>
</dbReference>
<evidence type="ECO:0000313" key="3">
    <source>
        <dbReference type="EMBL" id="PNT62235.1"/>
    </source>
</evidence>
<organism evidence="3">
    <name type="scientific">Brachypodium distachyon</name>
    <name type="common">Purple false brome</name>
    <name type="synonym">Trachynia distachya</name>
    <dbReference type="NCBI Taxonomy" id="15368"/>
    <lineage>
        <taxon>Eukaryota</taxon>
        <taxon>Viridiplantae</taxon>
        <taxon>Streptophyta</taxon>
        <taxon>Embryophyta</taxon>
        <taxon>Tracheophyta</taxon>
        <taxon>Spermatophyta</taxon>
        <taxon>Magnoliopsida</taxon>
        <taxon>Liliopsida</taxon>
        <taxon>Poales</taxon>
        <taxon>Poaceae</taxon>
        <taxon>BOP clade</taxon>
        <taxon>Pooideae</taxon>
        <taxon>Stipodae</taxon>
        <taxon>Brachypodieae</taxon>
        <taxon>Brachypodium</taxon>
    </lineage>
</organism>